<comment type="caution">
    <text evidence="2">The sequence shown here is derived from an EMBL/GenBank/DDBJ whole genome shotgun (WGS) entry which is preliminary data.</text>
</comment>
<dbReference type="SUPFAM" id="SSF55826">
    <property type="entry name" value="YbaK/ProRS associated domain"/>
    <property type="match status" value="1"/>
</dbReference>
<feature type="domain" description="YbaK/aminoacyl-tRNA synthetase-associated" evidence="1">
    <location>
        <begin position="26"/>
        <end position="141"/>
    </location>
</feature>
<gene>
    <name evidence="2" type="ORF">IAB70_07015</name>
</gene>
<dbReference type="InterPro" id="IPR007214">
    <property type="entry name" value="YbaK/aa-tRNA-synth-assoc-dom"/>
</dbReference>
<dbReference type="EMBL" id="DVNH01000054">
    <property type="protein sequence ID" value="HIU52342.1"/>
    <property type="molecule type" value="Genomic_DNA"/>
</dbReference>
<dbReference type="Gene3D" id="3.90.960.10">
    <property type="entry name" value="YbaK/aminoacyl-tRNA synthetase-associated domain"/>
    <property type="match status" value="1"/>
</dbReference>
<proteinExistence type="predicted"/>
<name>A0A9D1SAA6_9FIRM</name>
<dbReference type="InterPro" id="IPR036754">
    <property type="entry name" value="YbaK/aa-tRNA-synt-asso_dom_sf"/>
</dbReference>
<protein>
    <submittedName>
        <fullName evidence="2">YbaK/EbsC family protein</fullName>
    </submittedName>
</protein>
<evidence type="ECO:0000259" key="1">
    <source>
        <dbReference type="Pfam" id="PF04073"/>
    </source>
</evidence>
<accession>A0A9D1SAA6</accession>
<dbReference type="GO" id="GO:0002161">
    <property type="term" value="F:aminoacyl-tRNA deacylase activity"/>
    <property type="evidence" value="ECO:0007669"/>
    <property type="project" value="InterPro"/>
</dbReference>
<dbReference type="Pfam" id="PF04073">
    <property type="entry name" value="tRNA_edit"/>
    <property type="match status" value="1"/>
</dbReference>
<reference evidence="2" key="2">
    <citation type="journal article" date="2021" name="PeerJ">
        <title>Extensive microbial diversity within the chicken gut microbiome revealed by metagenomics and culture.</title>
        <authorList>
            <person name="Gilroy R."/>
            <person name="Ravi A."/>
            <person name="Getino M."/>
            <person name="Pursley I."/>
            <person name="Horton D.L."/>
            <person name="Alikhan N.F."/>
            <person name="Baker D."/>
            <person name="Gharbi K."/>
            <person name="Hall N."/>
            <person name="Watson M."/>
            <person name="Adriaenssens E.M."/>
            <person name="Foster-Nyarko E."/>
            <person name="Jarju S."/>
            <person name="Secka A."/>
            <person name="Antonio M."/>
            <person name="Oren A."/>
            <person name="Chaudhuri R.R."/>
            <person name="La Ragione R."/>
            <person name="Hildebrand F."/>
            <person name="Pallen M.J."/>
        </authorList>
    </citation>
    <scope>NUCLEOTIDE SEQUENCE</scope>
    <source>
        <strain evidence="2">CHK195-15760</strain>
    </source>
</reference>
<sequence length="156" mass="17527">MSFIKAKEYIKKYGLEKNIMEFTVSSATVEEAAKAVNCKEEEIAKTLSFLVEEKPIVIVIAGDKKIDNSKYKAEFHSKAKMIPLDNVEKLIGHEVGGVCPFGIKENIQVYLDISLKRFSIVYPACGSSNSAIKLTIEELEKISNYKKWIDVCKDIS</sequence>
<evidence type="ECO:0000313" key="3">
    <source>
        <dbReference type="Proteomes" id="UP000824093"/>
    </source>
</evidence>
<evidence type="ECO:0000313" key="2">
    <source>
        <dbReference type="EMBL" id="HIU52342.1"/>
    </source>
</evidence>
<dbReference type="AlphaFoldDB" id="A0A9D1SAA6"/>
<reference evidence="2" key="1">
    <citation type="submission" date="2020-10" db="EMBL/GenBank/DDBJ databases">
        <authorList>
            <person name="Gilroy R."/>
        </authorList>
    </citation>
    <scope>NUCLEOTIDE SEQUENCE</scope>
    <source>
        <strain evidence="2">CHK195-15760</strain>
    </source>
</reference>
<dbReference type="CDD" id="cd04333">
    <property type="entry name" value="ProX_deacylase"/>
    <property type="match status" value="1"/>
</dbReference>
<dbReference type="Proteomes" id="UP000824093">
    <property type="component" value="Unassembled WGS sequence"/>
</dbReference>
<organism evidence="2 3">
    <name type="scientific">Candidatus Merdicola faecigallinarum</name>
    <dbReference type="NCBI Taxonomy" id="2840862"/>
    <lineage>
        <taxon>Bacteria</taxon>
        <taxon>Bacillati</taxon>
        <taxon>Bacillota</taxon>
        <taxon>Clostridia</taxon>
        <taxon>Candidatus Merdicola</taxon>
    </lineage>
</organism>
<dbReference type="PANTHER" id="PTHR30411">
    <property type="entry name" value="CYTOPLASMIC PROTEIN"/>
    <property type="match status" value="1"/>
</dbReference>
<dbReference type="PANTHER" id="PTHR30411:SF1">
    <property type="entry name" value="CYTOPLASMIC PROTEIN"/>
    <property type="match status" value="1"/>
</dbReference>